<dbReference type="CDD" id="cd06222">
    <property type="entry name" value="RNase_H_like"/>
    <property type="match status" value="1"/>
</dbReference>
<sequence length="152" mass="16715">MDASFKDFKFAAAAVARDPRGNFMGCTTKIGWANSVDCAELSAFLLGLEFPNRFTNLKIRIEGDSLKVVTWINDPTSNIPWNLLAQVRDARALVSSSDVTCVSFVHRYCNSVADSLATFAFSCSADDVWSRDFPPTCIEEVIAIEQSSLNFG</sequence>
<evidence type="ECO:0000313" key="2">
    <source>
        <dbReference type="EMBL" id="OVA19683.1"/>
    </source>
</evidence>
<dbReference type="Gene3D" id="3.30.420.10">
    <property type="entry name" value="Ribonuclease H-like superfamily/Ribonuclease H"/>
    <property type="match status" value="1"/>
</dbReference>
<dbReference type="InterPro" id="IPR012337">
    <property type="entry name" value="RNaseH-like_sf"/>
</dbReference>
<dbReference type="InterPro" id="IPR053151">
    <property type="entry name" value="RNase_H-like"/>
</dbReference>
<dbReference type="AlphaFoldDB" id="A0A200RAH9"/>
<evidence type="ECO:0000259" key="1">
    <source>
        <dbReference type="Pfam" id="PF13456"/>
    </source>
</evidence>
<gene>
    <name evidence="2" type="ORF">BVC80_8587g19</name>
</gene>
<evidence type="ECO:0000313" key="3">
    <source>
        <dbReference type="Proteomes" id="UP000195402"/>
    </source>
</evidence>
<dbReference type="InterPro" id="IPR002156">
    <property type="entry name" value="RNaseH_domain"/>
</dbReference>
<feature type="domain" description="RNase H type-1" evidence="1">
    <location>
        <begin position="11"/>
        <end position="120"/>
    </location>
</feature>
<dbReference type="Proteomes" id="UP000195402">
    <property type="component" value="Unassembled WGS sequence"/>
</dbReference>
<dbReference type="GO" id="GO:0003676">
    <property type="term" value="F:nucleic acid binding"/>
    <property type="evidence" value="ECO:0007669"/>
    <property type="project" value="InterPro"/>
</dbReference>
<dbReference type="Pfam" id="PF13456">
    <property type="entry name" value="RVT_3"/>
    <property type="match status" value="1"/>
</dbReference>
<reference evidence="2 3" key="1">
    <citation type="journal article" date="2017" name="Mol. Plant">
        <title>The Genome of Medicinal Plant Macleaya cordata Provides New Insights into Benzylisoquinoline Alkaloids Metabolism.</title>
        <authorList>
            <person name="Liu X."/>
            <person name="Liu Y."/>
            <person name="Huang P."/>
            <person name="Ma Y."/>
            <person name="Qing Z."/>
            <person name="Tang Q."/>
            <person name="Cao H."/>
            <person name="Cheng P."/>
            <person name="Zheng Y."/>
            <person name="Yuan Z."/>
            <person name="Zhou Y."/>
            <person name="Liu J."/>
            <person name="Tang Z."/>
            <person name="Zhuo Y."/>
            <person name="Zhang Y."/>
            <person name="Yu L."/>
            <person name="Huang J."/>
            <person name="Yang P."/>
            <person name="Peng Q."/>
            <person name="Zhang J."/>
            <person name="Jiang W."/>
            <person name="Zhang Z."/>
            <person name="Lin K."/>
            <person name="Ro D.K."/>
            <person name="Chen X."/>
            <person name="Xiong X."/>
            <person name="Shang Y."/>
            <person name="Huang S."/>
            <person name="Zeng J."/>
        </authorList>
    </citation>
    <scope>NUCLEOTIDE SEQUENCE [LARGE SCALE GENOMIC DNA]</scope>
    <source>
        <strain evidence="3">cv. BLH2017</strain>
        <tissue evidence="2">Root</tissue>
    </source>
</reference>
<name>A0A200RAH9_MACCD</name>
<comment type="caution">
    <text evidence="2">The sequence shown here is derived from an EMBL/GenBank/DDBJ whole genome shotgun (WGS) entry which is preliminary data.</text>
</comment>
<keyword evidence="3" id="KW-1185">Reference proteome</keyword>
<dbReference type="InterPro" id="IPR036397">
    <property type="entry name" value="RNaseH_sf"/>
</dbReference>
<proteinExistence type="predicted"/>
<organism evidence="2 3">
    <name type="scientific">Macleaya cordata</name>
    <name type="common">Five-seeded plume-poppy</name>
    <name type="synonym">Bocconia cordata</name>
    <dbReference type="NCBI Taxonomy" id="56857"/>
    <lineage>
        <taxon>Eukaryota</taxon>
        <taxon>Viridiplantae</taxon>
        <taxon>Streptophyta</taxon>
        <taxon>Embryophyta</taxon>
        <taxon>Tracheophyta</taxon>
        <taxon>Spermatophyta</taxon>
        <taxon>Magnoliopsida</taxon>
        <taxon>Ranunculales</taxon>
        <taxon>Papaveraceae</taxon>
        <taxon>Papaveroideae</taxon>
        <taxon>Macleaya</taxon>
    </lineage>
</organism>
<protein>
    <recommendedName>
        <fullName evidence="1">RNase H type-1 domain-containing protein</fullName>
    </recommendedName>
</protein>
<dbReference type="InParanoid" id="A0A200RAH9"/>
<dbReference type="EMBL" id="MVGT01000181">
    <property type="protein sequence ID" value="OVA19683.1"/>
    <property type="molecule type" value="Genomic_DNA"/>
</dbReference>
<dbReference type="PANTHER" id="PTHR47723">
    <property type="entry name" value="OS05G0353850 PROTEIN"/>
    <property type="match status" value="1"/>
</dbReference>
<dbReference type="PANTHER" id="PTHR47723:SF19">
    <property type="entry name" value="POLYNUCLEOTIDYL TRANSFERASE, RIBONUCLEASE H-LIKE SUPERFAMILY PROTEIN"/>
    <property type="match status" value="1"/>
</dbReference>
<dbReference type="SUPFAM" id="SSF53098">
    <property type="entry name" value="Ribonuclease H-like"/>
    <property type="match status" value="1"/>
</dbReference>
<dbReference type="InterPro" id="IPR044730">
    <property type="entry name" value="RNase_H-like_dom_plant"/>
</dbReference>
<dbReference type="GO" id="GO:0004523">
    <property type="term" value="F:RNA-DNA hybrid ribonuclease activity"/>
    <property type="evidence" value="ECO:0007669"/>
    <property type="project" value="InterPro"/>
</dbReference>
<accession>A0A200RAH9</accession>